<keyword evidence="7 11" id="KW-0798">TonB box</keyword>
<evidence type="ECO:0000256" key="11">
    <source>
        <dbReference type="RuleBase" id="RU003357"/>
    </source>
</evidence>
<comment type="similarity">
    <text evidence="10 11">Belongs to the TonB-dependent receptor family.</text>
</comment>
<dbReference type="InterPro" id="IPR039426">
    <property type="entry name" value="TonB-dep_rcpt-like"/>
</dbReference>
<comment type="subcellular location">
    <subcellularLocation>
        <location evidence="1 10">Cell outer membrane</location>
        <topology evidence="1 10">Multi-pass membrane protein</topology>
    </subcellularLocation>
</comment>
<keyword evidence="6" id="KW-0406">Ion transport</keyword>
<sequence>MSTHPVSGPTPRASSRLLTLSVALLLHPAWSAMAADMQDGVEDVIVTANRIAQETSRVGDSVTVITAKEQRLSQKTAVSDLLALTPGVTVARNGGFGGTTTIRIRGAESHQTMVLIDGVKLNDPSSASGEFNFADLITTDFAQIEVLRGPQSTLWGSQAIGGVVNIVTPVPEGPLSASVSAEGGTHETAIMRAHAQAGGDRFAWRVSGNYLTSDGISAYSRDLGGREPDGYRNVGFTARGILHITDNVSAEIRSTWSDGRSDYDGFVGFNLADTPEYGTTEELTTYAGVKFDVFDGRFENRIGFAYTDTDRKDTDPSSTVPTTFDADGRNERWEYQGTLRITERVSTIVGLESERSELSSASPTTFDPDPAPLTGEVQIDSAYAQVNVTPIDALSLTAGVRYDDHDTFGGHTTTRASAAWSVTPSTILRASYGEGFKAPTLYQLYSLYGNLNLDAEEAESWDAGIEQHFFDKQLVVSATYFDRDTTNMIDFVSCWGETSPDCLARPDGYYDNFQQTNAHGVELAMAAHLTEQLSLTVNYTNMDAENTARGTANFGHSLPRRPDETTNAQVSYEWPVGLTTTVAVQHASRSFDTISNAAVLDGYTLVDFRASLALSDSLEVYGRIENAFDEEYETVKNYGTLGRTFYAGLRQSF</sequence>
<keyword evidence="5 12" id="KW-0732">Signal</keyword>
<keyword evidence="9 10" id="KW-0998">Cell outer membrane</keyword>
<dbReference type="SUPFAM" id="SSF56935">
    <property type="entry name" value="Porins"/>
    <property type="match status" value="1"/>
</dbReference>
<accession>A0A829YEJ2</accession>
<dbReference type="CDD" id="cd01347">
    <property type="entry name" value="ligand_gated_channel"/>
    <property type="match status" value="1"/>
</dbReference>
<dbReference type="Gene3D" id="2.170.130.10">
    <property type="entry name" value="TonB-dependent receptor, plug domain"/>
    <property type="match status" value="1"/>
</dbReference>
<evidence type="ECO:0000256" key="12">
    <source>
        <dbReference type="SAM" id="SignalP"/>
    </source>
</evidence>
<evidence type="ECO:0000256" key="7">
    <source>
        <dbReference type="ARBA" id="ARBA00023077"/>
    </source>
</evidence>
<dbReference type="InterPro" id="IPR037066">
    <property type="entry name" value="Plug_dom_sf"/>
</dbReference>
<dbReference type="Pfam" id="PF07715">
    <property type="entry name" value="Plug"/>
    <property type="match status" value="1"/>
</dbReference>
<evidence type="ECO:0000256" key="10">
    <source>
        <dbReference type="PROSITE-ProRule" id="PRU01360"/>
    </source>
</evidence>
<evidence type="ECO:0000256" key="4">
    <source>
        <dbReference type="ARBA" id="ARBA00022692"/>
    </source>
</evidence>
<dbReference type="PANTHER" id="PTHR30069">
    <property type="entry name" value="TONB-DEPENDENT OUTER MEMBRANE RECEPTOR"/>
    <property type="match status" value="1"/>
</dbReference>
<organism evidence="15 16">
    <name type="scientific">Steroidobacter agaridevorans</name>
    <dbReference type="NCBI Taxonomy" id="2695856"/>
    <lineage>
        <taxon>Bacteria</taxon>
        <taxon>Pseudomonadati</taxon>
        <taxon>Pseudomonadota</taxon>
        <taxon>Gammaproteobacteria</taxon>
        <taxon>Steroidobacterales</taxon>
        <taxon>Steroidobacteraceae</taxon>
        <taxon>Steroidobacter</taxon>
    </lineage>
</organism>
<comment type="caution">
    <text evidence="15">The sequence shown here is derived from an EMBL/GenBank/DDBJ whole genome shotgun (WGS) entry which is preliminary data.</text>
</comment>
<evidence type="ECO:0000256" key="8">
    <source>
        <dbReference type="ARBA" id="ARBA00023136"/>
    </source>
</evidence>
<evidence type="ECO:0000256" key="2">
    <source>
        <dbReference type="ARBA" id="ARBA00022448"/>
    </source>
</evidence>
<evidence type="ECO:0000313" key="15">
    <source>
        <dbReference type="EMBL" id="GFE81363.1"/>
    </source>
</evidence>
<keyword evidence="2 10" id="KW-0813">Transport</keyword>
<feature type="signal peptide" evidence="12">
    <location>
        <begin position="1"/>
        <end position="34"/>
    </location>
</feature>
<dbReference type="GO" id="GO:0009279">
    <property type="term" value="C:cell outer membrane"/>
    <property type="evidence" value="ECO:0007669"/>
    <property type="project" value="UniProtKB-SubCell"/>
</dbReference>
<evidence type="ECO:0000256" key="5">
    <source>
        <dbReference type="ARBA" id="ARBA00022729"/>
    </source>
</evidence>
<evidence type="ECO:0000256" key="9">
    <source>
        <dbReference type="ARBA" id="ARBA00023237"/>
    </source>
</evidence>
<evidence type="ECO:0000256" key="3">
    <source>
        <dbReference type="ARBA" id="ARBA00022452"/>
    </source>
</evidence>
<dbReference type="PANTHER" id="PTHR30069:SF53">
    <property type="entry name" value="COLICIN I RECEPTOR-RELATED"/>
    <property type="match status" value="1"/>
</dbReference>
<keyword evidence="8 10" id="KW-0472">Membrane</keyword>
<dbReference type="Pfam" id="PF00593">
    <property type="entry name" value="TonB_dep_Rec_b-barrel"/>
    <property type="match status" value="1"/>
</dbReference>
<evidence type="ECO:0000259" key="14">
    <source>
        <dbReference type="Pfam" id="PF07715"/>
    </source>
</evidence>
<dbReference type="GO" id="GO:0015889">
    <property type="term" value="P:cobalamin transport"/>
    <property type="evidence" value="ECO:0007669"/>
    <property type="project" value="TreeGrafter"/>
</dbReference>
<dbReference type="AlphaFoldDB" id="A0A829YEJ2"/>
<evidence type="ECO:0000256" key="6">
    <source>
        <dbReference type="ARBA" id="ARBA00023065"/>
    </source>
</evidence>
<dbReference type="EMBL" id="BLJN01000003">
    <property type="protein sequence ID" value="GFE81363.1"/>
    <property type="molecule type" value="Genomic_DNA"/>
</dbReference>
<protein>
    <submittedName>
        <fullName evidence="15">TonB-dependent receptor</fullName>
    </submittedName>
</protein>
<dbReference type="GO" id="GO:0006811">
    <property type="term" value="P:monoatomic ion transport"/>
    <property type="evidence" value="ECO:0007669"/>
    <property type="project" value="UniProtKB-KW"/>
</dbReference>
<evidence type="ECO:0000256" key="1">
    <source>
        <dbReference type="ARBA" id="ARBA00004571"/>
    </source>
</evidence>
<dbReference type="InterPro" id="IPR036942">
    <property type="entry name" value="Beta-barrel_TonB_sf"/>
</dbReference>
<dbReference type="InterPro" id="IPR000531">
    <property type="entry name" value="Beta-barrel_TonB"/>
</dbReference>
<proteinExistence type="inferred from homology"/>
<keyword evidence="4 10" id="KW-0812">Transmembrane</keyword>
<feature type="domain" description="TonB-dependent receptor-like beta-barrel" evidence="13">
    <location>
        <begin position="204"/>
        <end position="626"/>
    </location>
</feature>
<feature type="chain" id="PRO_5032581554" evidence="12">
    <location>
        <begin position="35"/>
        <end position="653"/>
    </location>
</feature>
<evidence type="ECO:0000313" key="16">
    <source>
        <dbReference type="Proteomes" id="UP000445000"/>
    </source>
</evidence>
<dbReference type="PROSITE" id="PS52016">
    <property type="entry name" value="TONB_DEPENDENT_REC_3"/>
    <property type="match status" value="1"/>
</dbReference>
<dbReference type="Proteomes" id="UP000445000">
    <property type="component" value="Unassembled WGS sequence"/>
</dbReference>
<keyword evidence="15" id="KW-0675">Receptor</keyword>
<feature type="domain" description="TonB-dependent receptor plug" evidence="14">
    <location>
        <begin position="57"/>
        <end position="163"/>
    </location>
</feature>
<keyword evidence="3 10" id="KW-1134">Transmembrane beta strand</keyword>
<gene>
    <name evidence="15" type="ORF">GCM10011487_33630</name>
</gene>
<dbReference type="Gene3D" id="2.40.170.20">
    <property type="entry name" value="TonB-dependent receptor, beta-barrel domain"/>
    <property type="match status" value="1"/>
</dbReference>
<evidence type="ECO:0000259" key="13">
    <source>
        <dbReference type="Pfam" id="PF00593"/>
    </source>
</evidence>
<dbReference type="InterPro" id="IPR012910">
    <property type="entry name" value="Plug_dom"/>
</dbReference>
<reference evidence="16" key="1">
    <citation type="submission" date="2020-01" db="EMBL/GenBank/DDBJ databases">
        <title>'Steroidobacter agaridevorans' sp. nov., agar-degrading bacteria isolated from rhizosphere soils.</title>
        <authorList>
            <person name="Ikenaga M."/>
            <person name="Kataoka M."/>
            <person name="Murouchi A."/>
            <person name="Katsuragi S."/>
            <person name="Sakai M."/>
        </authorList>
    </citation>
    <scope>NUCLEOTIDE SEQUENCE [LARGE SCALE GENOMIC DNA]</scope>
    <source>
        <strain evidence="16">YU21-B</strain>
    </source>
</reference>
<name>A0A829YEJ2_9GAMM</name>
<keyword evidence="16" id="KW-1185">Reference proteome</keyword>